<feature type="transmembrane region" description="Helical" evidence="2">
    <location>
        <begin position="240"/>
        <end position="259"/>
    </location>
</feature>
<protein>
    <submittedName>
        <fullName evidence="4">Mll5590 protein</fullName>
    </submittedName>
</protein>
<feature type="compositionally biased region" description="Basic and acidic residues" evidence="1">
    <location>
        <begin position="120"/>
        <end position="135"/>
    </location>
</feature>
<evidence type="ECO:0000256" key="2">
    <source>
        <dbReference type="SAM" id="Phobius"/>
    </source>
</evidence>
<dbReference type="eggNOG" id="COG4961">
    <property type="taxonomic scope" value="Bacteria"/>
</dbReference>
<keyword evidence="2" id="KW-0812">Transmembrane</keyword>
<sequence length="421" mass="46656">MAGTAYGQRNRLDRSAQGGARRVSGALRSQSPWQHRYRILDTCIAVRPPRIRHPRKLHLVCRPGGDGQHHRRCRAPVAHRPVAAGRCRREQIDDPDLRQAADHRLHGLPATAARGSSRVSDFRGRGHRDLQDPERRCRADARHELTDFRKHAWPGGIEEHAAGLLQMACHDRSDGQVHGQSEWWQDAAFCFGDLAERAVRQLSSKRPTRKKANAMMRAGAHLKIAESWNRAIGFWSDRKGVAAVEFALIVPILLIMYFMTMEASQAIETSKKVSRIGSMVADLVTQQPTIVKADLDAIMKIGTSTIQPYNRSTPNITITAIQVTTDTPPKVLVVWSRQVANGVYSAAAAAGTTTTVPATLKVAGTFLIRVDSNLSYTPIIGWTTDTQQKLGLTKSLTTTIPMGETYYLRPRRSLTIPCGDC</sequence>
<dbReference type="EMBL" id="BA000012">
    <property type="protein sequence ID" value="BAB52009.1"/>
    <property type="molecule type" value="Genomic_DNA"/>
</dbReference>
<dbReference type="Proteomes" id="UP000000552">
    <property type="component" value="Chromosome"/>
</dbReference>
<feature type="region of interest" description="Disordered" evidence="1">
    <location>
        <begin position="1"/>
        <end position="30"/>
    </location>
</feature>
<evidence type="ECO:0000313" key="4">
    <source>
        <dbReference type="EMBL" id="BAB52009.1"/>
    </source>
</evidence>
<name>Q98BG3_RHILO</name>
<dbReference type="KEGG" id="mlo:mll5590"/>
<evidence type="ECO:0000313" key="5">
    <source>
        <dbReference type="Proteomes" id="UP000000552"/>
    </source>
</evidence>
<dbReference type="AlphaFoldDB" id="Q98BG3"/>
<reference evidence="4 5" key="1">
    <citation type="journal article" date="2000" name="DNA Res.">
        <title>Complete genome structure of the nitrogen-fixing symbiotic bacterium Mesorhizobium loti.</title>
        <authorList>
            <person name="Kaneko T."/>
            <person name="Nakamura Y."/>
            <person name="Sato S."/>
            <person name="Asamizu E."/>
            <person name="Kato T."/>
            <person name="Sasamoto S."/>
            <person name="Watanabe A."/>
            <person name="Idesawa K."/>
            <person name="Ishikawa A."/>
            <person name="Kawashima K."/>
            <person name="Kimura T."/>
            <person name="Kishida Y."/>
            <person name="Kiyokawa C."/>
            <person name="Kohara M."/>
            <person name="Matsumoto M."/>
            <person name="Matsuno A."/>
            <person name="Mochizuki Y."/>
            <person name="Nakayama S."/>
            <person name="Nakazaki N."/>
            <person name="Shimpo S."/>
            <person name="Sugimoto M."/>
            <person name="Takeuchi C."/>
            <person name="Yamada M."/>
            <person name="Tabata S."/>
        </authorList>
    </citation>
    <scope>NUCLEOTIDE SEQUENCE [LARGE SCALE GENOMIC DNA]</scope>
    <source>
        <strain evidence="5">LMG 29417 / CECT 9101 / MAFF 303099</strain>
    </source>
</reference>
<feature type="region of interest" description="Disordered" evidence="1">
    <location>
        <begin position="113"/>
        <end position="135"/>
    </location>
</feature>
<organism evidence="4 5">
    <name type="scientific">Mesorhizobium japonicum (strain LMG 29417 / CECT 9101 / MAFF 303099)</name>
    <name type="common">Mesorhizobium loti (strain MAFF 303099)</name>
    <dbReference type="NCBI Taxonomy" id="266835"/>
    <lineage>
        <taxon>Bacteria</taxon>
        <taxon>Pseudomonadati</taxon>
        <taxon>Pseudomonadota</taxon>
        <taxon>Alphaproteobacteria</taxon>
        <taxon>Hyphomicrobiales</taxon>
        <taxon>Phyllobacteriaceae</taxon>
        <taxon>Mesorhizobium</taxon>
    </lineage>
</organism>
<keyword evidence="2" id="KW-0472">Membrane</keyword>
<keyword evidence="2" id="KW-1133">Transmembrane helix</keyword>
<dbReference type="Pfam" id="PF07811">
    <property type="entry name" value="TadE"/>
    <property type="match status" value="1"/>
</dbReference>
<evidence type="ECO:0000256" key="1">
    <source>
        <dbReference type="SAM" id="MobiDB-lite"/>
    </source>
</evidence>
<dbReference type="InterPro" id="IPR012495">
    <property type="entry name" value="TadE-like_dom"/>
</dbReference>
<gene>
    <name evidence="4" type="ordered locus">mll5590</name>
</gene>
<accession>Q98BG3</accession>
<dbReference type="HOGENOM" id="CLU_651916_0_0_5"/>
<proteinExistence type="predicted"/>
<feature type="domain" description="TadE-like" evidence="3">
    <location>
        <begin position="240"/>
        <end position="267"/>
    </location>
</feature>
<evidence type="ECO:0000259" key="3">
    <source>
        <dbReference type="Pfam" id="PF07811"/>
    </source>
</evidence>